<dbReference type="InterPro" id="IPR000477">
    <property type="entry name" value="RT_dom"/>
</dbReference>
<dbReference type="Pfam" id="PF00078">
    <property type="entry name" value="RVT_1"/>
    <property type="match status" value="1"/>
</dbReference>
<dbReference type="InterPro" id="IPR043502">
    <property type="entry name" value="DNA/RNA_pol_sf"/>
</dbReference>
<keyword evidence="3" id="KW-1185">Reference proteome</keyword>
<dbReference type="PROSITE" id="PS50878">
    <property type="entry name" value="RT_POL"/>
    <property type="match status" value="1"/>
</dbReference>
<dbReference type="AlphaFoldDB" id="A0AAD9Q1J1"/>
<feature type="domain" description="Reverse transcriptase" evidence="1">
    <location>
        <begin position="140"/>
        <end position="350"/>
    </location>
</feature>
<accession>A0AAD9Q1J1</accession>
<organism evidence="2 3">
    <name type="scientific">Acropora cervicornis</name>
    <name type="common">Staghorn coral</name>
    <dbReference type="NCBI Taxonomy" id="6130"/>
    <lineage>
        <taxon>Eukaryota</taxon>
        <taxon>Metazoa</taxon>
        <taxon>Cnidaria</taxon>
        <taxon>Anthozoa</taxon>
        <taxon>Hexacorallia</taxon>
        <taxon>Scleractinia</taxon>
        <taxon>Astrocoeniina</taxon>
        <taxon>Acroporidae</taxon>
        <taxon>Acropora</taxon>
    </lineage>
</organism>
<evidence type="ECO:0000313" key="3">
    <source>
        <dbReference type="Proteomes" id="UP001249851"/>
    </source>
</evidence>
<dbReference type="PANTHER" id="PTHR35450:SF2">
    <property type="entry name" value="REVERSE TRANSCRIPTASE DOMAIN-CONTAINING PROTEIN"/>
    <property type="match status" value="1"/>
</dbReference>
<proteinExistence type="predicted"/>
<dbReference type="CDD" id="cd01650">
    <property type="entry name" value="RT_nLTR_like"/>
    <property type="match status" value="1"/>
</dbReference>
<gene>
    <name evidence="2" type="ORF">P5673_025657</name>
</gene>
<dbReference type="PANTHER" id="PTHR35450">
    <property type="entry name" value="REVERSE TRANSCRIPTASE DOMAIN-CONTAINING PROTEIN"/>
    <property type="match status" value="1"/>
</dbReference>
<sequence>MAQKRETQKISKKKQKIKRKYKITTNQDLQTSRESLKMKILAKAQRTRRYEKRIKKYKQNQMFANNRKKFFRNLEWIKREELKYVDTECQRWEDITQDELQTALMKTSKWKSPGPDAVPNFWPKQLTALHQHLLNAYNQAIEHPESLPHWLTTAQTYLLPKCKDTENPKNYRPIACLSTSYKVLTSILTERSYTHITKNNILPEEQRGCIRNSYGCKDQLLLNKMITENCKKKKKNLSMSWIDYRKAYDSVPHSWILKALQMYRCNEKLIKFMETSMNNWKTTMKLRYNDGCITKDQIKIKRGILQGDSFSPLLFCLALVLLHLSWPHLDMVTRSQTQVPQLAICFIWMI</sequence>
<name>A0AAD9Q1J1_ACRCE</name>
<reference evidence="2" key="2">
    <citation type="journal article" date="2023" name="Science">
        <title>Genomic signatures of disease resistance in endangered staghorn corals.</title>
        <authorList>
            <person name="Vollmer S.V."/>
            <person name="Selwyn J.D."/>
            <person name="Despard B.A."/>
            <person name="Roesel C.L."/>
        </authorList>
    </citation>
    <scope>NUCLEOTIDE SEQUENCE</scope>
    <source>
        <strain evidence="2">K2</strain>
    </source>
</reference>
<dbReference type="SUPFAM" id="SSF56672">
    <property type="entry name" value="DNA/RNA polymerases"/>
    <property type="match status" value="1"/>
</dbReference>
<dbReference type="EMBL" id="JARQWQ010000081">
    <property type="protein sequence ID" value="KAK2552956.1"/>
    <property type="molecule type" value="Genomic_DNA"/>
</dbReference>
<protein>
    <submittedName>
        <fullName evidence="2">Retrovirus-related Pol polyprotein from type-1 retrotransposable element R2</fullName>
    </submittedName>
</protein>
<comment type="caution">
    <text evidence="2">The sequence shown here is derived from an EMBL/GenBank/DDBJ whole genome shotgun (WGS) entry which is preliminary data.</text>
</comment>
<evidence type="ECO:0000313" key="2">
    <source>
        <dbReference type="EMBL" id="KAK2552956.1"/>
    </source>
</evidence>
<evidence type="ECO:0000259" key="1">
    <source>
        <dbReference type="PROSITE" id="PS50878"/>
    </source>
</evidence>
<dbReference type="Proteomes" id="UP001249851">
    <property type="component" value="Unassembled WGS sequence"/>
</dbReference>
<reference evidence="2" key="1">
    <citation type="journal article" date="2023" name="G3 (Bethesda)">
        <title>Whole genome assembly and annotation of the endangered Caribbean coral Acropora cervicornis.</title>
        <authorList>
            <person name="Selwyn J.D."/>
            <person name="Vollmer S.V."/>
        </authorList>
    </citation>
    <scope>NUCLEOTIDE SEQUENCE</scope>
    <source>
        <strain evidence="2">K2</strain>
    </source>
</reference>